<comment type="caution">
    <text evidence="1">The sequence shown here is derived from an EMBL/GenBank/DDBJ whole genome shotgun (WGS) entry which is preliminary data.</text>
</comment>
<keyword evidence="2" id="KW-1185">Reference proteome</keyword>
<name>A0ACB6Q867_9PLEO</name>
<dbReference type="Proteomes" id="UP000799755">
    <property type="component" value="Unassembled WGS sequence"/>
</dbReference>
<organism evidence="1 2">
    <name type="scientific">Lindgomyces ingoldianus</name>
    <dbReference type="NCBI Taxonomy" id="673940"/>
    <lineage>
        <taxon>Eukaryota</taxon>
        <taxon>Fungi</taxon>
        <taxon>Dikarya</taxon>
        <taxon>Ascomycota</taxon>
        <taxon>Pezizomycotina</taxon>
        <taxon>Dothideomycetes</taxon>
        <taxon>Pleosporomycetidae</taxon>
        <taxon>Pleosporales</taxon>
        <taxon>Lindgomycetaceae</taxon>
        <taxon>Lindgomyces</taxon>
    </lineage>
</organism>
<gene>
    <name evidence="1" type="ORF">BDR25DRAFT_386210</name>
</gene>
<accession>A0ACB6Q867</accession>
<dbReference type="EMBL" id="MU003564">
    <property type="protein sequence ID" value="KAF2462715.1"/>
    <property type="molecule type" value="Genomic_DNA"/>
</dbReference>
<protein>
    <submittedName>
        <fullName evidence="1">Uncharacterized protein</fullName>
    </submittedName>
</protein>
<evidence type="ECO:0000313" key="2">
    <source>
        <dbReference type="Proteomes" id="UP000799755"/>
    </source>
</evidence>
<reference evidence="1" key="1">
    <citation type="journal article" date="2020" name="Stud. Mycol.">
        <title>101 Dothideomycetes genomes: a test case for predicting lifestyles and emergence of pathogens.</title>
        <authorList>
            <person name="Haridas S."/>
            <person name="Albert R."/>
            <person name="Binder M."/>
            <person name="Bloem J."/>
            <person name="Labutti K."/>
            <person name="Salamov A."/>
            <person name="Andreopoulos B."/>
            <person name="Baker S."/>
            <person name="Barry K."/>
            <person name="Bills G."/>
            <person name="Bluhm B."/>
            <person name="Cannon C."/>
            <person name="Castanera R."/>
            <person name="Culley D."/>
            <person name="Daum C."/>
            <person name="Ezra D."/>
            <person name="Gonzalez J."/>
            <person name="Henrissat B."/>
            <person name="Kuo A."/>
            <person name="Liang C."/>
            <person name="Lipzen A."/>
            <person name="Lutzoni F."/>
            <person name="Magnuson J."/>
            <person name="Mondo S."/>
            <person name="Nolan M."/>
            <person name="Ohm R."/>
            <person name="Pangilinan J."/>
            <person name="Park H.-J."/>
            <person name="Ramirez L."/>
            <person name="Alfaro M."/>
            <person name="Sun H."/>
            <person name="Tritt A."/>
            <person name="Yoshinaga Y."/>
            <person name="Zwiers L.-H."/>
            <person name="Turgeon B."/>
            <person name="Goodwin S."/>
            <person name="Spatafora J."/>
            <person name="Crous P."/>
            <person name="Grigoriev I."/>
        </authorList>
    </citation>
    <scope>NUCLEOTIDE SEQUENCE</scope>
    <source>
        <strain evidence="1">ATCC 200398</strain>
    </source>
</reference>
<sequence>MSQNPLAFIAAQQQAAAAAAAANPVLYVPASARDEIRAYNVLKIYAVCHPKSAASGTGKTNHWTLSFDVGNGQGVRLDIQPNPLQTHTNGGMKAQVIVSRLNYVVTNNAERHDSVSVTYSRPVSWYIDYLASGGRFRYAFTSEGIGCRQWIRDTLKLLADIGEVNGSDSESARRALGRLWPDNRTAEPAAGTYF</sequence>
<evidence type="ECO:0000313" key="1">
    <source>
        <dbReference type="EMBL" id="KAF2462715.1"/>
    </source>
</evidence>
<proteinExistence type="predicted"/>